<comment type="catalytic activity">
    <reaction evidence="8">
        <text>a ubiquinone + NADH + 5 H(+)(in) = a ubiquinol + NAD(+) + 4 H(+)(out)</text>
        <dbReference type="Rhea" id="RHEA:29091"/>
        <dbReference type="Rhea" id="RHEA-COMP:9565"/>
        <dbReference type="Rhea" id="RHEA-COMP:9566"/>
        <dbReference type="ChEBI" id="CHEBI:15378"/>
        <dbReference type="ChEBI" id="CHEBI:16389"/>
        <dbReference type="ChEBI" id="CHEBI:17976"/>
        <dbReference type="ChEBI" id="CHEBI:57540"/>
        <dbReference type="ChEBI" id="CHEBI:57945"/>
        <dbReference type="EC" id="7.1.1.2"/>
    </reaction>
</comment>
<dbReference type="GO" id="GO:0009060">
    <property type="term" value="P:aerobic respiration"/>
    <property type="evidence" value="ECO:0007669"/>
    <property type="project" value="TreeGrafter"/>
</dbReference>
<geneLocation type="mitochondrion" evidence="10"/>
<evidence type="ECO:0000256" key="8">
    <source>
        <dbReference type="RuleBase" id="RU000473"/>
    </source>
</evidence>
<evidence type="ECO:0000313" key="10">
    <source>
        <dbReference type="EMBL" id="AAZ76748.1"/>
    </source>
</evidence>
<dbReference type="PANTHER" id="PTHR11432">
    <property type="entry name" value="NADH DEHYDROGENASE SUBUNIT 1"/>
    <property type="match status" value="1"/>
</dbReference>
<dbReference type="AlphaFoldDB" id="Q15K54"/>
<evidence type="ECO:0000256" key="3">
    <source>
        <dbReference type="ARBA" id="ARBA00021009"/>
    </source>
</evidence>
<reference evidence="10" key="1">
    <citation type="journal article" date="2006" name="Mol. Phylogenet. Evol.">
        <title>The complete mitochondrial genome of Flustrellidra hispida and the phylogenetic position of Bryozoa among the Metazoa.</title>
        <authorList>
            <person name="Waeschenbach A."/>
            <person name="Telford M.J."/>
            <person name="Porter J.S."/>
            <person name="Littlewood D.T."/>
        </authorList>
    </citation>
    <scope>NUCLEOTIDE SEQUENCE</scope>
</reference>
<keyword evidence="5 9" id="KW-1133">Transmembrane helix</keyword>
<dbReference type="GO" id="GO:0003954">
    <property type="term" value="F:NADH dehydrogenase activity"/>
    <property type="evidence" value="ECO:0007669"/>
    <property type="project" value="TreeGrafter"/>
</dbReference>
<feature type="transmembrane region" description="Helical" evidence="9">
    <location>
        <begin position="222"/>
        <end position="251"/>
    </location>
</feature>
<keyword evidence="6 9" id="KW-0472">Membrane</keyword>
<comment type="subcellular location">
    <subcellularLocation>
        <location evidence="1">Membrane</location>
        <topology evidence="1">Multi-pass membrane protein</topology>
    </subcellularLocation>
    <subcellularLocation>
        <location evidence="7">Mitochondrion inner membrane</location>
        <topology evidence="7">Multi-pass membrane protein</topology>
    </subcellularLocation>
</comment>
<evidence type="ECO:0000256" key="7">
    <source>
        <dbReference type="RuleBase" id="RU000471"/>
    </source>
</evidence>
<dbReference type="Pfam" id="PF00146">
    <property type="entry name" value="NADHdh"/>
    <property type="match status" value="1"/>
</dbReference>
<keyword evidence="8" id="KW-0830">Ubiquinone</keyword>
<name>Q15K54_9BILA</name>
<feature type="transmembrane region" description="Helical" evidence="9">
    <location>
        <begin position="263"/>
        <end position="282"/>
    </location>
</feature>
<evidence type="ECO:0000256" key="4">
    <source>
        <dbReference type="ARBA" id="ARBA00022692"/>
    </source>
</evidence>
<keyword evidence="8 10" id="KW-0496">Mitochondrion</keyword>
<keyword evidence="4 7" id="KW-0812">Transmembrane</keyword>
<accession>Q15K54</accession>
<comment type="similarity">
    <text evidence="2 7">Belongs to the complex I subunit 1 family.</text>
</comment>
<feature type="transmembrane region" description="Helical" evidence="9">
    <location>
        <begin position="136"/>
        <end position="156"/>
    </location>
</feature>
<evidence type="ECO:0000256" key="2">
    <source>
        <dbReference type="ARBA" id="ARBA00010535"/>
    </source>
</evidence>
<keyword evidence="7" id="KW-0520">NAD</keyword>
<organism evidence="10">
    <name type="scientific">Flustrellidra hispida</name>
    <dbReference type="NCBI Taxonomy" id="97271"/>
    <lineage>
        <taxon>Eukaryota</taxon>
        <taxon>Metazoa</taxon>
        <taxon>Spiralia</taxon>
        <taxon>Lophotrochozoa</taxon>
        <taxon>Bryozoa</taxon>
        <taxon>Gymnolaemata</taxon>
        <taxon>Ctenostomatida</taxon>
        <taxon>Flustrellidridae</taxon>
        <taxon>Flustrellidra</taxon>
    </lineage>
</organism>
<dbReference type="EMBL" id="DQ157889">
    <property type="protein sequence ID" value="AAZ76748.1"/>
    <property type="molecule type" value="Genomic_DNA"/>
</dbReference>
<feature type="transmembrane region" description="Helical" evidence="9">
    <location>
        <begin position="61"/>
        <end position="85"/>
    </location>
</feature>
<dbReference type="PROSITE" id="PS00667">
    <property type="entry name" value="COMPLEX1_ND1_1"/>
    <property type="match status" value="1"/>
</dbReference>
<feature type="transmembrane region" description="Helical" evidence="9">
    <location>
        <begin position="91"/>
        <end position="115"/>
    </location>
</feature>
<evidence type="ECO:0000256" key="9">
    <source>
        <dbReference type="SAM" id="Phobius"/>
    </source>
</evidence>
<evidence type="ECO:0000256" key="1">
    <source>
        <dbReference type="ARBA" id="ARBA00004141"/>
    </source>
</evidence>
<evidence type="ECO:0000256" key="6">
    <source>
        <dbReference type="ARBA" id="ARBA00023136"/>
    </source>
</evidence>
<proteinExistence type="inferred from homology"/>
<sequence length="283" mass="31963">MKGAILSVVVALGVGFYTLLERKTLSYMQSRKGPNKPGLSGMVQPLSDAIKLFTKEKTNMFYTSTLFALVPVLFMSLIFTTWWFYFCNLTSVYICLGAILLICLSSLSVYGIFFSGWTSNSKYALMGSMRGLAQTISYEVCMSILILIAILSLYTADFASMTLPVGLHNPLLLAMWTICIPAETNRTPFDHAEGESELVSGFNTEYSGGLFSFLFIAEYGSVILMSMITSILFFSSYTLFFYLYMFMFLWLRATEPRMRYDTLMMTAWKTLLALSLCWGLTWV</sequence>
<gene>
    <name evidence="10" type="primary">NAD1</name>
</gene>
<dbReference type="GO" id="GO:0008137">
    <property type="term" value="F:NADH dehydrogenase (ubiquinone) activity"/>
    <property type="evidence" value="ECO:0007669"/>
    <property type="project" value="UniProtKB-EC"/>
</dbReference>
<dbReference type="EC" id="7.1.1.2" evidence="8"/>
<dbReference type="InterPro" id="IPR001694">
    <property type="entry name" value="NADH_UbQ_OxRdtase_su1/FPO"/>
</dbReference>
<feature type="transmembrane region" description="Helical" evidence="9">
    <location>
        <begin position="6"/>
        <end position="22"/>
    </location>
</feature>
<dbReference type="PANTHER" id="PTHR11432:SF3">
    <property type="entry name" value="NADH-UBIQUINONE OXIDOREDUCTASE CHAIN 1"/>
    <property type="match status" value="1"/>
</dbReference>
<dbReference type="GO" id="GO:0005743">
    <property type="term" value="C:mitochondrial inner membrane"/>
    <property type="evidence" value="ECO:0007669"/>
    <property type="project" value="UniProtKB-SubCell"/>
</dbReference>
<dbReference type="InterPro" id="IPR018086">
    <property type="entry name" value="NADH_UbQ_OxRdtase_su1_CS"/>
</dbReference>
<evidence type="ECO:0000256" key="5">
    <source>
        <dbReference type="ARBA" id="ARBA00022989"/>
    </source>
</evidence>
<protein>
    <recommendedName>
        <fullName evidence="3 8">NADH-ubiquinone oxidoreductase chain 1</fullName>
        <ecNumber evidence="8">7.1.1.2</ecNumber>
    </recommendedName>
</protein>